<evidence type="ECO:0000256" key="1">
    <source>
        <dbReference type="SAM" id="MobiDB-lite"/>
    </source>
</evidence>
<keyword evidence="3" id="KW-0732">Signal</keyword>
<reference evidence="5" key="1">
    <citation type="submission" date="2025-08" db="UniProtKB">
        <authorList>
            <consortium name="RefSeq"/>
        </authorList>
    </citation>
    <scope>IDENTIFICATION</scope>
</reference>
<dbReference type="RefSeq" id="XP_011505145.1">
    <property type="nucleotide sequence ID" value="XM_011506843.1"/>
</dbReference>
<feature type="region of interest" description="Disordered" evidence="1">
    <location>
        <begin position="182"/>
        <end position="203"/>
    </location>
</feature>
<dbReference type="Proteomes" id="UP000695007">
    <property type="component" value="Unplaced"/>
</dbReference>
<dbReference type="PANTHER" id="PTHR21879">
    <property type="entry name" value="FI03362P-RELATED-RELATED"/>
    <property type="match status" value="1"/>
</dbReference>
<evidence type="ECO:0000313" key="5">
    <source>
        <dbReference type="RefSeq" id="XP_011505145.1"/>
    </source>
</evidence>
<evidence type="ECO:0000256" key="2">
    <source>
        <dbReference type="SAM" id="Phobius"/>
    </source>
</evidence>
<proteinExistence type="predicted"/>
<feature type="compositionally biased region" description="Gly residues" evidence="1">
    <location>
        <begin position="186"/>
        <end position="203"/>
    </location>
</feature>
<keyword evidence="4" id="KW-1185">Reference proteome</keyword>
<dbReference type="Pfam" id="PF07898">
    <property type="entry name" value="DUF1676"/>
    <property type="match status" value="1"/>
</dbReference>
<keyword evidence="2" id="KW-0472">Membrane</keyword>
<dbReference type="GeneID" id="105367968"/>
<dbReference type="KEGG" id="csol:105367968"/>
<keyword evidence="2" id="KW-1133">Transmembrane helix</keyword>
<sequence>MSISILKSIFIFCMIVDILQSRICGHVIQKVQAMSIEKVERPIFNYHRNGVRIDMRIVPSTNQTSPLLSIDDGFPQFPLREVGRCLLNLSLTCVNNRVVRFLNIIGHLHEITLFGQTVKLVKLKELSTERLDERRMLDDSSNSIDRSIDDFFETFALRITLPKWKGAKNQIDVMMDDKDAIEGRGGKGGGGKGGGKGGKGGKGGGCKKMMMMMFMGLKMKMMGMFGMAAMKGMLMSGMSLMLSKMMLLHQLMSKKGGLFGGFGGGSSNGIGNQGPLKEIVLLTKAGGNGGSGGGGCNGGGCGGLPPSDSYGAPPASGGGGSGGYDYSGGGGSGGAGWGRSFNQWPISYIYREQDHKPAIVVPEIATKVVTQMTSDFDNKWDQMSTGNNTLESISKQLKSSHDTNKNITTTKSTEGFINGNYLQTGYV</sequence>
<keyword evidence="2" id="KW-0812">Transmembrane</keyword>
<dbReference type="InterPro" id="IPR012464">
    <property type="entry name" value="DUF1676"/>
</dbReference>
<accession>A0AAJ6YVJ9</accession>
<feature type="signal peptide" evidence="3">
    <location>
        <begin position="1"/>
        <end position="21"/>
    </location>
</feature>
<name>A0AAJ6YVJ9_9HYME</name>
<dbReference type="GO" id="GO:0016020">
    <property type="term" value="C:membrane"/>
    <property type="evidence" value="ECO:0007669"/>
    <property type="project" value="TreeGrafter"/>
</dbReference>
<feature type="chain" id="PRO_5042559469" evidence="3">
    <location>
        <begin position="22"/>
        <end position="427"/>
    </location>
</feature>
<gene>
    <name evidence="5" type="primary">LOC105367968</name>
</gene>
<feature type="transmembrane region" description="Helical" evidence="2">
    <location>
        <begin position="221"/>
        <end position="242"/>
    </location>
</feature>
<evidence type="ECO:0000313" key="4">
    <source>
        <dbReference type="Proteomes" id="UP000695007"/>
    </source>
</evidence>
<protein>
    <submittedName>
        <fullName evidence="5">Uncharacterized protein LOC105367968</fullName>
    </submittedName>
</protein>
<evidence type="ECO:0000256" key="3">
    <source>
        <dbReference type="SAM" id="SignalP"/>
    </source>
</evidence>
<dbReference type="AlphaFoldDB" id="A0AAJ6YVJ9"/>
<organism evidence="4 5">
    <name type="scientific">Ceratosolen solmsi marchali</name>
    <dbReference type="NCBI Taxonomy" id="326594"/>
    <lineage>
        <taxon>Eukaryota</taxon>
        <taxon>Metazoa</taxon>
        <taxon>Ecdysozoa</taxon>
        <taxon>Arthropoda</taxon>
        <taxon>Hexapoda</taxon>
        <taxon>Insecta</taxon>
        <taxon>Pterygota</taxon>
        <taxon>Neoptera</taxon>
        <taxon>Endopterygota</taxon>
        <taxon>Hymenoptera</taxon>
        <taxon>Apocrita</taxon>
        <taxon>Proctotrupomorpha</taxon>
        <taxon>Chalcidoidea</taxon>
        <taxon>Agaonidae</taxon>
        <taxon>Agaoninae</taxon>
        <taxon>Ceratosolen</taxon>
    </lineage>
</organism>